<gene>
    <name evidence="6" type="primary">purS</name>
    <name evidence="7" type="ORF">BXT84_08665</name>
</gene>
<comment type="similarity">
    <text evidence="6">Belongs to the PurS family.</text>
</comment>
<accession>A0ABN5H314</accession>
<comment type="subunit">
    <text evidence="6">Part of the FGAM synthase complex composed of 1 PurL, 1 PurQ and 2 PurS subunits.</text>
</comment>
<dbReference type="PANTHER" id="PTHR34696:SF1">
    <property type="entry name" value="PHOSPHORIBOSYLFORMYLGLYCINAMIDINE SYNTHASE SUBUNIT PURS"/>
    <property type="match status" value="1"/>
</dbReference>
<keyword evidence="8" id="KW-1185">Reference proteome</keyword>
<dbReference type="Proteomes" id="UP000325292">
    <property type="component" value="Chromosome"/>
</dbReference>
<evidence type="ECO:0000256" key="6">
    <source>
        <dbReference type="HAMAP-Rule" id="MF_01926"/>
    </source>
</evidence>
<dbReference type="RefSeq" id="WP_103374119.1">
    <property type="nucleotide sequence ID" value="NZ_CP133983.1"/>
</dbReference>
<dbReference type="Pfam" id="PF02700">
    <property type="entry name" value="PurS"/>
    <property type="match status" value="1"/>
</dbReference>
<keyword evidence="2 6" id="KW-0436">Ligase</keyword>
<dbReference type="SUPFAM" id="SSF82697">
    <property type="entry name" value="PurS-like"/>
    <property type="match status" value="1"/>
</dbReference>
<comment type="subcellular location">
    <subcellularLocation>
        <location evidence="6">Cytoplasm</location>
    </subcellularLocation>
</comment>
<evidence type="ECO:0000256" key="2">
    <source>
        <dbReference type="ARBA" id="ARBA00022598"/>
    </source>
</evidence>
<dbReference type="InterPro" id="IPR003850">
    <property type="entry name" value="PurS"/>
</dbReference>
<dbReference type="HAMAP" id="MF_01926">
    <property type="entry name" value="PurS"/>
    <property type="match status" value="1"/>
</dbReference>
<keyword evidence="4 6" id="KW-0658">Purine biosynthesis</keyword>
<dbReference type="PANTHER" id="PTHR34696">
    <property type="entry name" value="PHOSPHORIBOSYLFORMYLGLYCINAMIDINE SYNTHASE SUBUNIT PURS"/>
    <property type="match status" value="1"/>
</dbReference>
<dbReference type="Gene3D" id="3.30.1280.10">
    <property type="entry name" value="Phosphoribosylformylglycinamidine synthase subunit PurS"/>
    <property type="match status" value="1"/>
</dbReference>
<comment type="function">
    <text evidence="6">Part of the phosphoribosylformylglycinamidine synthase complex involved in the purines biosynthetic pathway. Catalyzes the ATP-dependent conversion of formylglycinamide ribonucleotide (FGAR) and glutamine to yield formylglycinamidine ribonucleotide (FGAM) and glutamate. The FGAM synthase complex is composed of three subunits. PurQ produces an ammonia molecule by converting glutamine to glutamate. PurL transfers the ammonia molecule to FGAR to form FGAM in an ATP-dependent manner. PurS interacts with PurQ and PurL and is thought to assist in the transfer of the ammonia molecule from PurQ to PurL.</text>
</comment>
<evidence type="ECO:0000256" key="1">
    <source>
        <dbReference type="ARBA" id="ARBA00022490"/>
    </source>
</evidence>
<evidence type="ECO:0000313" key="8">
    <source>
        <dbReference type="Proteomes" id="UP000325292"/>
    </source>
</evidence>
<dbReference type="NCBIfam" id="TIGR00302">
    <property type="entry name" value="phosphoribosylformylglycinamidine synthase subunit PurS"/>
    <property type="match status" value="1"/>
</dbReference>
<comment type="pathway">
    <text evidence="6">Purine metabolism; IMP biosynthesis via de novo pathway; 5-amino-1-(5-phospho-D-ribosyl)imidazole from N(2)-formyl-N(1)-(5-phospho-D-ribosyl)glycinamide: step 1/2.</text>
</comment>
<evidence type="ECO:0000313" key="7">
    <source>
        <dbReference type="EMBL" id="AUW94013.1"/>
    </source>
</evidence>
<keyword evidence="5 6" id="KW-0067">ATP-binding</keyword>
<evidence type="ECO:0000256" key="4">
    <source>
        <dbReference type="ARBA" id="ARBA00022755"/>
    </source>
</evidence>
<name>A0ABN5H314_9FIRM</name>
<evidence type="ECO:0000256" key="5">
    <source>
        <dbReference type="ARBA" id="ARBA00022840"/>
    </source>
</evidence>
<comment type="catalytic activity">
    <reaction evidence="6">
        <text>N(2)-formyl-N(1)-(5-phospho-beta-D-ribosyl)glycinamide + L-glutamine + ATP + H2O = 2-formamido-N(1)-(5-O-phospho-beta-D-ribosyl)acetamidine + L-glutamate + ADP + phosphate + H(+)</text>
        <dbReference type="Rhea" id="RHEA:17129"/>
        <dbReference type="ChEBI" id="CHEBI:15377"/>
        <dbReference type="ChEBI" id="CHEBI:15378"/>
        <dbReference type="ChEBI" id="CHEBI:29985"/>
        <dbReference type="ChEBI" id="CHEBI:30616"/>
        <dbReference type="ChEBI" id="CHEBI:43474"/>
        <dbReference type="ChEBI" id="CHEBI:58359"/>
        <dbReference type="ChEBI" id="CHEBI:147286"/>
        <dbReference type="ChEBI" id="CHEBI:147287"/>
        <dbReference type="ChEBI" id="CHEBI:456216"/>
        <dbReference type="EC" id="6.3.5.3"/>
    </reaction>
</comment>
<keyword evidence="3 6" id="KW-0547">Nucleotide-binding</keyword>
<keyword evidence="1 6" id="KW-0963">Cytoplasm</keyword>
<sequence length="82" mass="9234">MTFDLIVNVAWKEEILDPAGQSTTKVLQQMGYAVDNVRIGKQIRLQVEAQDQDRALEAGREMAKRLLANPVMETYTVQVVEA</sequence>
<protein>
    <recommendedName>
        <fullName evidence="6">Phosphoribosylformylglycinamidine synthase subunit PurS</fullName>
        <shortName evidence="6">FGAM synthase</shortName>
        <ecNumber evidence="6">6.3.5.3</ecNumber>
    </recommendedName>
    <alternativeName>
        <fullName evidence="6">Formylglycinamide ribonucleotide amidotransferase subunit III</fullName>
        <shortName evidence="6">FGAR amidotransferase III</shortName>
        <shortName evidence="6">FGAR-AT III</shortName>
    </alternativeName>
    <alternativeName>
        <fullName evidence="6">Phosphoribosylformylglycinamidine synthase subunit III</fullName>
    </alternativeName>
</protein>
<reference evidence="7 8" key="1">
    <citation type="journal article" date="2019" name="Sci. Rep.">
        <title>Sulfobacillus thermotolerans: new insights into resistance and metabolic capacities of acidophilic chemolithotrophs.</title>
        <authorList>
            <person name="Panyushkina A.E."/>
            <person name="Babenko V.V."/>
            <person name="Nikitina A.S."/>
            <person name="Selezneva O.V."/>
            <person name="Tsaplina I.A."/>
            <person name="Letarova M.A."/>
            <person name="Kostryukova E.S."/>
            <person name="Letarov A.V."/>
        </authorList>
    </citation>
    <scope>NUCLEOTIDE SEQUENCE [LARGE SCALE GENOMIC DNA]</scope>
    <source>
        <strain evidence="7 8">Kr1</strain>
    </source>
</reference>
<dbReference type="EC" id="6.3.5.3" evidence="6"/>
<dbReference type="EMBL" id="CP019454">
    <property type="protein sequence ID" value="AUW94013.1"/>
    <property type="molecule type" value="Genomic_DNA"/>
</dbReference>
<evidence type="ECO:0000256" key="3">
    <source>
        <dbReference type="ARBA" id="ARBA00022741"/>
    </source>
</evidence>
<proteinExistence type="inferred from homology"/>
<dbReference type="NCBIfam" id="NF004630">
    <property type="entry name" value="PRK05974.1"/>
    <property type="match status" value="1"/>
</dbReference>
<organism evidence="7 8">
    <name type="scientific">Sulfobacillus thermotolerans</name>
    <dbReference type="NCBI Taxonomy" id="338644"/>
    <lineage>
        <taxon>Bacteria</taxon>
        <taxon>Bacillati</taxon>
        <taxon>Bacillota</taxon>
        <taxon>Clostridia</taxon>
        <taxon>Eubacteriales</taxon>
        <taxon>Clostridiales Family XVII. Incertae Sedis</taxon>
        <taxon>Sulfobacillus</taxon>
    </lineage>
</organism>
<dbReference type="InterPro" id="IPR036604">
    <property type="entry name" value="PurS-like_sf"/>
</dbReference>